<dbReference type="InterPro" id="IPR001841">
    <property type="entry name" value="Znf_RING"/>
</dbReference>
<evidence type="ECO:0000256" key="5">
    <source>
        <dbReference type="ARBA" id="ARBA00004906"/>
    </source>
</evidence>
<evidence type="ECO:0000256" key="9">
    <source>
        <dbReference type="ARBA" id="ARBA00022723"/>
    </source>
</evidence>
<dbReference type="Proteomes" id="UP000243515">
    <property type="component" value="Unassembled WGS sequence"/>
</dbReference>
<dbReference type="GO" id="GO:0005768">
    <property type="term" value="C:endosome"/>
    <property type="evidence" value="ECO:0007669"/>
    <property type="project" value="UniProtKB-SubCell"/>
</dbReference>
<evidence type="ECO:0000256" key="14">
    <source>
        <dbReference type="ARBA" id="ARBA00023136"/>
    </source>
</evidence>
<reference evidence="21 22" key="1">
    <citation type="journal article" date="2015" name="Environ. Microbiol.">
        <title>Metagenome sequence of Elaphomyces granulatus from sporocarp tissue reveals Ascomycota ectomycorrhizal fingerprints of genome expansion and a Proteobacteria-rich microbiome.</title>
        <authorList>
            <person name="Quandt C.A."/>
            <person name="Kohler A."/>
            <person name="Hesse C.N."/>
            <person name="Sharpton T.J."/>
            <person name="Martin F."/>
            <person name="Spatafora J.W."/>
        </authorList>
    </citation>
    <scope>NUCLEOTIDE SEQUENCE [LARGE SCALE GENOMIC DNA]</scope>
    <source>
        <strain evidence="21 22">OSC145934</strain>
    </source>
</reference>
<dbReference type="Pfam" id="PF13639">
    <property type="entry name" value="zf-RING_2"/>
    <property type="match status" value="1"/>
</dbReference>
<feature type="compositionally biased region" description="Pro residues" evidence="18">
    <location>
        <begin position="1"/>
        <end position="10"/>
    </location>
</feature>
<organism evidence="21 22">
    <name type="scientific">Elaphomyces granulatus</name>
    <dbReference type="NCBI Taxonomy" id="519963"/>
    <lineage>
        <taxon>Eukaryota</taxon>
        <taxon>Fungi</taxon>
        <taxon>Dikarya</taxon>
        <taxon>Ascomycota</taxon>
        <taxon>Pezizomycotina</taxon>
        <taxon>Eurotiomycetes</taxon>
        <taxon>Eurotiomycetidae</taxon>
        <taxon>Eurotiales</taxon>
        <taxon>Elaphomycetaceae</taxon>
        <taxon>Elaphomyces</taxon>
    </lineage>
</organism>
<dbReference type="GO" id="GO:0043161">
    <property type="term" value="P:proteasome-mediated ubiquitin-dependent protein catabolic process"/>
    <property type="evidence" value="ECO:0007669"/>
    <property type="project" value="TreeGrafter"/>
</dbReference>
<feature type="domain" description="FYVE-type" evidence="20">
    <location>
        <begin position="179"/>
        <end position="292"/>
    </location>
</feature>
<feature type="compositionally biased region" description="Polar residues" evidence="18">
    <location>
        <begin position="79"/>
        <end position="104"/>
    </location>
</feature>
<keyword evidence="13" id="KW-0862">Zinc</keyword>
<accession>A0A232LQA8</accession>
<dbReference type="Pfam" id="PF01363">
    <property type="entry name" value="FYVE"/>
    <property type="match status" value="1"/>
</dbReference>
<dbReference type="SMART" id="SM00064">
    <property type="entry name" value="FYVE"/>
    <property type="match status" value="1"/>
</dbReference>
<keyword evidence="12" id="KW-0833">Ubl conjugation pathway</keyword>
<evidence type="ECO:0000256" key="15">
    <source>
        <dbReference type="ARBA" id="ARBA00023228"/>
    </source>
</evidence>
<feature type="compositionally biased region" description="Low complexity" evidence="18">
    <location>
        <begin position="407"/>
        <end position="429"/>
    </location>
</feature>
<keyword evidence="22" id="KW-1185">Reference proteome</keyword>
<feature type="domain" description="RING-type" evidence="19">
    <location>
        <begin position="539"/>
        <end position="580"/>
    </location>
</feature>
<evidence type="ECO:0000256" key="8">
    <source>
        <dbReference type="ARBA" id="ARBA00022707"/>
    </source>
</evidence>
<keyword evidence="7" id="KW-0808">Transferase</keyword>
<keyword evidence="8" id="KW-0519">Myristate</keyword>
<dbReference type="GO" id="GO:0061630">
    <property type="term" value="F:ubiquitin protein ligase activity"/>
    <property type="evidence" value="ECO:0007669"/>
    <property type="project" value="UniProtKB-EC"/>
</dbReference>
<proteinExistence type="predicted"/>
<dbReference type="AlphaFoldDB" id="A0A232LQA8"/>
<evidence type="ECO:0000256" key="13">
    <source>
        <dbReference type="ARBA" id="ARBA00022833"/>
    </source>
</evidence>
<evidence type="ECO:0000256" key="7">
    <source>
        <dbReference type="ARBA" id="ARBA00022679"/>
    </source>
</evidence>
<dbReference type="CDD" id="cd16489">
    <property type="entry name" value="mRING-CH-C4HC2H_ZNRF"/>
    <property type="match status" value="1"/>
</dbReference>
<protein>
    <recommendedName>
        <fullName evidence="6">RING-type E3 ubiquitin transferase</fullName>
        <ecNumber evidence="6">2.3.2.27</ecNumber>
    </recommendedName>
</protein>
<dbReference type="PROSITE" id="PS50178">
    <property type="entry name" value="ZF_FYVE"/>
    <property type="match status" value="1"/>
</dbReference>
<evidence type="ECO:0000256" key="6">
    <source>
        <dbReference type="ARBA" id="ARBA00012483"/>
    </source>
</evidence>
<dbReference type="Gene3D" id="3.30.40.10">
    <property type="entry name" value="Zinc/RING finger domain, C3HC4 (zinc finger)"/>
    <property type="match status" value="2"/>
</dbReference>
<dbReference type="GO" id="GO:0070936">
    <property type="term" value="P:protein K48-linked ubiquitination"/>
    <property type="evidence" value="ECO:0007669"/>
    <property type="project" value="TreeGrafter"/>
</dbReference>
<feature type="compositionally biased region" description="Pro residues" evidence="18">
    <location>
        <begin position="140"/>
        <end position="160"/>
    </location>
</feature>
<comment type="subcellular location">
    <subcellularLocation>
        <location evidence="3">Endosome</location>
    </subcellularLocation>
    <subcellularLocation>
        <location evidence="4">Lysosome</location>
    </subcellularLocation>
    <subcellularLocation>
        <location evidence="2">Membrane</location>
        <topology evidence="2">Peripheral membrane protein</topology>
    </subcellularLocation>
</comment>
<dbReference type="OrthoDB" id="660555at2759"/>
<evidence type="ECO:0000259" key="20">
    <source>
        <dbReference type="PROSITE" id="PS50178"/>
    </source>
</evidence>
<dbReference type="PANTHER" id="PTHR46661">
    <property type="entry name" value="E3 UBIQUITIN-PROTEIN LIGASE ZNRF1-LIKE PROTEIN"/>
    <property type="match status" value="1"/>
</dbReference>
<feature type="region of interest" description="Disordered" evidence="18">
    <location>
        <begin position="395"/>
        <end position="429"/>
    </location>
</feature>
<sequence>MSTAPPPSTPPAAASWSIRPFNLSPLPPVGSHPGPPASSSQLNRAGGDGQQDAQILAQRDRGRASLLALDRKRRGGPDTGSSTHVSSNPSVNSVRGHSHNTNTIDFHRPLPSLPAGGSSDDAPGVSLATAIDLLSSPVQPASPRPSQDPPPPPAPPPLRLPPRRQEDFMEYILPQWQPDIEVTHCPICHTQFNFWYRKHHCRKCGRVVCAACSPHRITIPRQYIVRSPLNPTGGPASMATPPRAEGSQVIDLTDDEPSSPSASYRPGDTAPNPALGGGEEVRLCNPCVPDPNPDPPLGYRAIRSGLDHLAGGDWASATSSFTPGQSLHRAHHTVSGGLGYGFSSDWERRRRGQSMLLPNEGTVRPLGPLNEPIPSYGVGAGYAVSGFVGSSRYSIGPHSPHPPHSPPAYSSPRHFSGPSSSSFFSGSPGTMFRDGIAGSSTTRTMRVHSMTEPGRPPHRPVGERDLCPICNQVLPSRTADRDETEREAHIRACIEQHGHRGRSPARGGTSSRTGHALRMLPFTATEKDCVVEDGGAQECTICMEEYEVGDQLVRLECLCKFHQTCIVEWFERKRECPVHKLR</sequence>
<comment type="caution">
    <text evidence="21">The sequence shown here is derived from an EMBL/GenBank/DDBJ whole genome shotgun (WGS) entry which is preliminary data.</text>
</comment>
<keyword evidence="15" id="KW-0458">Lysosome</keyword>
<evidence type="ECO:0000256" key="11">
    <source>
        <dbReference type="ARBA" id="ARBA00022771"/>
    </source>
</evidence>
<dbReference type="SUPFAM" id="SSF57850">
    <property type="entry name" value="RING/U-box"/>
    <property type="match status" value="1"/>
</dbReference>
<dbReference type="InterPro" id="IPR017455">
    <property type="entry name" value="Znf_FYVE-rel"/>
</dbReference>
<dbReference type="InterPro" id="IPR013083">
    <property type="entry name" value="Znf_RING/FYVE/PHD"/>
</dbReference>
<dbReference type="InterPro" id="IPR051878">
    <property type="entry name" value="ZNRF_ubiq-protein_ligase"/>
</dbReference>
<evidence type="ECO:0000256" key="12">
    <source>
        <dbReference type="ARBA" id="ARBA00022786"/>
    </source>
</evidence>
<evidence type="ECO:0000256" key="17">
    <source>
        <dbReference type="PROSITE-ProRule" id="PRU00175"/>
    </source>
</evidence>
<keyword evidence="14" id="KW-0472">Membrane</keyword>
<feature type="region of interest" description="Disordered" evidence="18">
    <location>
        <begin position="226"/>
        <end position="289"/>
    </location>
</feature>
<dbReference type="InterPro" id="IPR011011">
    <property type="entry name" value="Znf_FYVE_PHD"/>
</dbReference>
<dbReference type="PROSITE" id="PS50089">
    <property type="entry name" value="ZF_RING_2"/>
    <property type="match status" value="1"/>
</dbReference>
<keyword evidence="11 17" id="KW-0863">Zinc-finger</keyword>
<evidence type="ECO:0000256" key="10">
    <source>
        <dbReference type="ARBA" id="ARBA00022753"/>
    </source>
</evidence>
<comment type="catalytic activity">
    <reaction evidence="1">
        <text>S-ubiquitinyl-[E2 ubiquitin-conjugating enzyme]-L-cysteine + [acceptor protein]-L-lysine = [E2 ubiquitin-conjugating enzyme]-L-cysteine + N(6)-ubiquitinyl-[acceptor protein]-L-lysine.</text>
        <dbReference type="EC" id="2.3.2.27"/>
    </reaction>
</comment>
<evidence type="ECO:0000256" key="18">
    <source>
        <dbReference type="SAM" id="MobiDB-lite"/>
    </source>
</evidence>
<gene>
    <name evidence="21" type="ORF">Egran_05913</name>
</gene>
<evidence type="ECO:0000256" key="3">
    <source>
        <dbReference type="ARBA" id="ARBA00004177"/>
    </source>
</evidence>
<evidence type="ECO:0000256" key="1">
    <source>
        <dbReference type="ARBA" id="ARBA00000900"/>
    </source>
</evidence>
<dbReference type="EC" id="2.3.2.27" evidence="6"/>
<dbReference type="GO" id="GO:0016020">
    <property type="term" value="C:membrane"/>
    <property type="evidence" value="ECO:0007669"/>
    <property type="project" value="UniProtKB-SubCell"/>
</dbReference>
<evidence type="ECO:0000256" key="2">
    <source>
        <dbReference type="ARBA" id="ARBA00004170"/>
    </source>
</evidence>
<keyword evidence="16" id="KW-0449">Lipoprotein</keyword>
<dbReference type="SUPFAM" id="SSF57903">
    <property type="entry name" value="FYVE/PHD zinc finger"/>
    <property type="match status" value="1"/>
</dbReference>
<dbReference type="InterPro" id="IPR000306">
    <property type="entry name" value="Znf_FYVE"/>
</dbReference>
<evidence type="ECO:0000256" key="16">
    <source>
        <dbReference type="ARBA" id="ARBA00023288"/>
    </source>
</evidence>
<evidence type="ECO:0000256" key="4">
    <source>
        <dbReference type="ARBA" id="ARBA00004371"/>
    </source>
</evidence>
<feature type="region of interest" description="Disordered" evidence="18">
    <location>
        <begin position="1"/>
        <end position="162"/>
    </location>
</feature>
<evidence type="ECO:0000313" key="22">
    <source>
        <dbReference type="Proteomes" id="UP000243515"/>
    </source>
</evidence>
<name>A0A232LQA8_9EURO</name>
<dbReference type="PANTHER" id="PTHR46661:SF4">
    <property type="entry name" value="RING-TYPE DOMAIN-CONTAINING PROTEIN"/>
    <property type="match status" value="1"/>
</dbReference>
<evidence type="ECO:0000313" key="21">
    <source>
        <dbReference type="EMBL" id="OXV06319.1"/>
    </source>
</evidence>
<dbReference type="GO" id="GO:0008270">
    <property type="term" value="F:zinc ion binding"/>
    <property type="evidence" value="ECO:0007669"/>
    <property type="project" value="UniProtKB-KW"/>
</dbReference>
<feature type="compositionally biased region" description="Pro residues" evidence="18">
    <location>
        <begin position="25"/>
        <end position="36"/>
    </location>
</feature>
<dbReference type="EMBL" id="NPHW01005880">
    <property type="protein sequence ID" value="OXV06319.1"/>
    <property type="molecule type" value="Genomic_DNA"/>
</dbReference>
<evidence type="ECO:0000259" key="19">
    <source>
        <dbReference type="PROSITE" id="PS50089"/>
    </source>
</evidence>
<dbReference type="SMART" id="SM00184">
    <property type="entry name" value="RING"/>
    <property type="match status" value="1"/>
</dbReference>
<keyword evidence="10" id="KW-0967">Endosome</keyword>
<keyword evidence="9" id="KW-0479">Metal-binding</keyword>
<comment type="pathway">
    <text evidence="5">Protein modification; protein ubiquitination.</text>
</comment>